<feature type="domain" description="Histone deacetylase" evidence="5">
    <location>
        <begin position="28"/>
        <end position="319"/>
    </location>
</feature>
<dbReference type="Pfam" id="PF00850">
    <property type="entry name" value="Hist_deacetyl"/>
    <property type="match status" value="1"/>
</dbReference>
<dbReference type="CDD" id="cd09994">
    <property type="entry name" value="HDAC_AcuC_like"/>
    <property type="match status" value="1"/>
</dbReference>
<proteinExistence type="inferred from homology"/>
<dbReference type="SUPFAM" id="SSF52768">
    <property type="entry name" value="Arginase/deacetylase"/>
    <property type="match status" value="1"/>
</dbReference>
<dbReference type="Proteomes" id="UP000317155">
    <property type="component" value="Unassembled WGS sequence"/>
</dbReference>
<gene>
    <name evidence="6" type="ORF">FL622_01740</name>
</gene>
<organism evidence="6 7">
    <name type="scientific">Trichloromonas acetexigens</name>
    <dbReference type="NCBI Taxonomy" id="38815"/>
    <lineage>
        <taxon>Bacteria</taxon>
        <taxon>Pseudomonadati</taxon>
        <taxon>Thermodesulfobacteriota</taxon>
        <taxon>Desulfuromonadia</taxon>
        <taxon>Desulfuromonadales</taxon>
        <taxon>Trichloromonadaceae</taxon>
        <taxon>Trichloromonas</taxon>
    </lineage>
</organism>
<dbReference type="Gene3D" id="3.40.800.20">
    <property type="entry name" value="Histone deacetylase domain"/>
    <property type="match status" value="1"/>
</dbReference>
<comment type="caution">
    <text evidence="6">The sequence shown here is derived from an EMBL/GenBank/DDBJ whole genome shotgun (WGS) entry which is preliminary data.</text>
</comment>
<reference evidence="6 7" key="1">
    <citation type="submission" date="2019-07" db="EMBL/GenBank/DDBJ databases">
        <title>Insights of Desulfuromonas acetexigens electromicrobiology.</title>
        <authorList>
            <person name="Katuri K."/>
            <person name="Sapireddy V."/>
            <person name="Shaw D.R."/>
            <person name="Saikaly P."/>
        </authorList>
    </citation>
    <scope>NUCLEOTIDE SEQUENCE [LARGE SCALE GENOMIC DNA]</scope>
    <source>
        <strain evidence="6 7">2873</strain>
    </source>
</reference>
<evidence type="ECO:0000313" key="6">
    <source>
        <dbReference type="EMBL" id="TRO83928.1"/>
    </source>
</evidence>
<evidence type="ECO:0000259" key="5">
    <source>
        <dbReference type="Pfam" id="PF00850"/>
    </source>
</evidence>
<dbReference type="PANTHER" id="PTHR10625:SF10">
    <property type="entry name" value="HISTONE DEACETYLASE HDAC1"/>
    <property type="match status" value="1"/>
</dbReference>
<dbReference type="InterPro" id="IPR003085">
    <property type="entry name" value="AcuC"/>
</dbReference>
<dbReference type="GO" id="GO:0045150">
    <property type="term" value="P:acetoin catabolic process"/>
    <property type="evidence" value="ECO:0007669"/>
    <property type="project" value="UniProtKB-UniPathway"/>
</dbReference>
<comment type="pathway">
    <text evidence="1">Ketone degradation; acetoin degradation.</text>
</comment>
<dbReference type="PANTHER" id="PTHR10625">
    <property type="entry name" value="HISTONE DEACETYLASE HDAC1-RELATED"/>
    <property type="match status" value="1"/>
</dbReference>
<dbReference type="OrthoDB" id="9808367at2"/>
<sequence>MSKTVANSDSWALVYSRRFDDFTFGEDHPFKVARYRLTYELLRMLGLLDLPGVRQVECPFAPEELLAGFHAPGYLATLKEFSRDNTPRANFRYGLGDVENPVFQGVYEWSLLGCGGTLEAARQVVDVGCRVAFSLAGGYHHAHAARASGFSYLNDAVIAIQELVRRGLRVAYVDIDAHHGDGVQEAFYTSNQVLTISLHESGENFFPQTGFPQELGEGEGYGYSVNLPFRAHSDDLIFEQGFRSVVLPMLRAFAPDVLVTQMGVDTLRTDPLTRLEMTTGTIEYAAREFLATGLPWVCIGGGGYEKLNVARSWALLWAAIVGAEVSDHLPDDFVALIRDLGYDDTRLRDVPHLAQPNDFARAQESLEKNLRVLERKLFPLHCISTGGGR</sequence>
<dbReference type="EMBL" id="VJVV01000001">
    <property type="protein sequence ID" value="TRO83928.1"/>
    <property type="molecule type" value="Genomic_DNA"/>
</dbReference>
<comment type="similarity">
    <text evidence="2">Belongs to the histone deacetylase family.</text>
</comment>
<evidence type="ECO:0000256" key="2">
    <source>
        <dbReference type="ARBA" id="ARBA00005947"/>
    </source>
</evidence>
<dbReference type="GO" id="GO:0004407">
    <property type="term" value="F:histone deacetylase activity"/>
    <property type="evidence" value="ECO:0007669"/>
    <property type="project" value="TreeGrafter"/>
</dbReference>
<evidence type="ECO:0000256" key="3">
    <source>
        <dbReference type="ARBA" id="ARBA00020218"/>
    </source>
</evidence>
<dbReference type="InterPro" id="IPR037138">
    <property type="entry name" value="His_deacetylse_dom_sf"/>
</dbReference>
<dbReference type="PRINTS" id="PR01272">
    <property type="entry name" value="ACUCPROTEIN"/>
</dbReference>
<dbReference type="InterPro" id="IPR023696">
    <property type="entry name" value="Ureohydrolase_dom_sf"/>
</dbReference>
<evidence type="ECO:0000256" key="4">
    <source>
        <dbReference type="ARBA" id="ARBA00022627"/>
    </source>
</evidence>
<evidence type="ECO:0000256" key="1">
    <source>
        <dbReference type="ARBA" id="ARBA00005101"/>
    </source>
</evidence>
<name>A0A550JL32_9BACT</name>
<accession>A0A550JL32</accession>
<dbReference type="InterPro" id="IPR023801">
    <property type="entry name" value="His_deacetylse_dom"/>
</dbReference>
<dbReference type="PRINTS" id="PR01270">
    <property type="entry name" value="HDASUPER"/>
</dbReference>
<dbReference type="GO" id="GO:0040029">
    <property type="term" value="P:epigenetic regulation of gene expression"/>
    <property type="evidence" value="ECO:0007669"/>
    <property type="project" value="TreeGrafter"/>
</dbReference>
<evidence type="ECO:0000313" key="7">
    <source>
        <dbReference type="Proteomes" id="UP000317155"/>
    </source>
</evidence>
<keyword evidence="4" id="KW-0006">Acetoin catabolism</keyword>
<dbReference type="InterPro" id="IPR000286">
    <property type="entry name" value="HDACs"/>
</dbReference>
<protein>
    <recommendedName>
        <fullName evidence="3">Acetoin utilization protein AcuC</fullName>
    </recommendedName>
</protein>
<dbReference type="UniPathway" id="UPA00040"/>
<dbReference type="RefSeq" id="WP_092052839.1">
    <property type="nucleotide sequence ID" value="NZ_FOJJ01000001.1"/>
</dbReference>
<keyword evidence="7" id="KW-1185">Reference proteome</keyword>
<dbReference type="AlphaFoldDB" id="A0A550JL32"/>